<dbReference type="PANTHER" id="PTHR48182">
    <property type="entry name" value="PROTEIN SERAC1"/>
    <property type="match status" value="1"/>
</dbReference>
<reference evidence="8" key="1">
    <citation type="journal article" date="2021" name="G3 (Bethesda)">
        <title>Chromosome assembled and annotated genome sequence of Aspergillus flavus NRRL 3357.</title>
        <authorList>
            <person name="Skerker J.M."/>
            <person name="Pianalto K.M."/>
            <person name="Mondo S.J."/>
            <person name="Yang K."/>
            <person name="Arkin A.P."/>
            <person name="Keller N.P."/>
            <person name="Grigoriev I.V."/>
            <person name="Louise Glass N.L."/>
        </authorList>
    </citation>
    <scope>NUCLEOTIDE SEQUENCE [LARGE SCALE GENOMIC DNA]</scope>
    <source>
        <strain evidence="8">ATCC 200026 / FGSC A1120 / IAM 13836 / NRRL 3357 / JCM 12722 / SRRC 167</strain>
    </source>
</reference>
<keyword evidence="6" id="KW-0472">Membrane</keyword>
<dbReference type="InterPro" id="IPR029058">
    <property type="entry name" value="AB_hydrolase_fold"/>
</dbReference>
<dbReference type="Gene3D" id="1.25.40.10">
    <property type="entry name" value="Tetratricopeptide repeat domain"/>
    <property type="match status" value="1"/>
</dbReference>
<evidence type="ECO:0000256" key="2">
    <source>
        <dbReference type="ARBA" id="ARBA00004240"/>
    </source>
</evidence>
<evidence type="ECO:0000256" key="6">
    <source>
        <dbReference type="ARBA" id="ARBA00023136"/>
    </source>
</evidence>
<keyword evidence="5" id="KW-0496">Mitochondrion</keyword>
<evidence type="ECO:0000313" key="8">
    <source>
        <dbReference type="Proteomes" id="UP000596276"/>
    </source>
</evidence>
<dbReference type="Pfam" id="PF13424">
    <property type="entry name" value="TPR_12"/>
    <property type="match status" value="1"/>
</dbReference>
<dbReference type="PANTHER" id="PTHR48182:SF2">
    <property type="entry name" value="PROTEIN SERAC1"/>
    <property type="match status" value="1"/>
</dbReference>
<dbReference type="Gene3D" id="3.40.50.1820">
    <property type="entry name" value="alpha/beta hydrolase"/>
    <property type="match status" value="1"/>
</dbReference>
<keyword evidence="8" id="KW-1185">Reference proteome</keyword>
<dbReference type="GO" id="GO:0016020">
    <property type="term" value="C:membrane"/>
    <property type="evidence" value="ECO:0007669"/>
    <property type="project" value="UniProtKB-SubCell"/>
</dbReference>
<dbReference type="InterPro" id="IPR011990">
    <property type="entry name" value="TPR-like_helical_dom_sf"/>
</dbReference>
<sequence length="410" mass="45489">MTIKEISPSHEDNIHPIVDIVAVHGLDESSHSAWTDAPTGCCWLSDLLAHDMPRARMLTFDYKADATTFFGSSSSSRISHHAQTLLEGLGTHRYLESCTERPIIFICHGLGGIVVKKALVTSAASTTMKLSHLHSVTTSTFGLLFLGTPHEGIEKAKWYLLSKGVKGILRQHSQLVASMEKNTETLQSITEQFTPLLKQFYIHNFWELRETVHGFSKGYVVSPSSAAPVDESERLISHVLDARKRILGEEHPYTLWSMNDLSKVYCAQSYPKDALELLIPTLDVAVRTLGRSHIGTLMTMSNLVHTHRMIGTPSNIRTAEAMLGDLISAQIKSLGPSHPDVYGAKLQLAQMYERKGQLSQAEIVYRDILSAEGESPGPRIHTSLKVKESLSEIYHMLGRLEAMPQVEAKL</sequence>
<dbReference type="VEuPathDB" id="FungiDB:AFLA_014032"/>
<dbReference type="Proteomes" id="UP000596276">
    <property type="component" value="Chromosome 8"/>
</dbReference>
<evidence type="ECO:0000256" key="3">
    <source>
        <dbReference type="ARBA" id="ARBA00004370"/>
    </source>
</evidence>
<evidence type="ECO:0000256" key="4">
    <source>
        <dbReference type="ARBA" id="ARBA00022824"/>
    </source>
</evidence>
<dbReference type="AlphaFoldDB" id="A0A7U2MZB6"/>
<dbReference type="InterPro" id="IPR052374">
    <property type="entry name" value="SERAC1"/>
</dbReference>
<evidence type="ECO:0000313" key="7">
    <source>
        <dbReference type="EMBL" id="QRD92643.1"/>
    </source>
</evidence>
<evidence type="ECO:0000256" key="5">
    <source>
        <dbReference type="ARBA" id="ARBA00023128"/>
    </source>
</evidence>
<dbReference type="GO" id="GO:0005739">
    <property type="term" value="C:mitochondrion"/>
    <property type="evidence" value="ECO:0007669"/>
    <property type="project" value="UniProtKB-SubCell"/>
</dbReference>
<dbReference type="VEuPathDB" id="FungiDB:F9C07_2263858"/>
<name>A0A7U2MZB6_ASPFN</name>
<gene>
    <name evidence="7" type="ORF">F9C07_2263858</name>
</gene>
<evidence type="ECO:0000256" key="1">
    <source>
        <dbReference type="ARBA" id="ARBA00004173"/>
    </source>
</evidence>
<dbReference type="EMBL" id="CP044616">
    <property type="protein sequence ID" value="QRD92643.1"/>
    <property type="molecule type" value="Genomic_DNA"/>
</dbReference>
<dbReference type="SUPFAM" id="SSF53474">
    <property type="entry name" value="alpha/beta-Hydrolases"/>
    <property type="match status" value="1"/>
</dbReference>
<proteinExistence type="predicted"/>
<comment type="subcellular location">
    <subcellularLocation>
        <location evidence="2">Endoplasmic reticulum</location>
    </subcellularLocation>
    <subcellularLocation>
        <location evidence="3">Membrane</location>
    </subcellularLocation>
    <subcellularLocation>
        <location evidence="1">Mitochondrion</location>
    </subcellularLocation>
</comment>
<protein>
    <submittedName>
        <fullName evidence="7">Kinesin light chain</fullName>
    </submittedName>
</protein>
<accession>A0A7U2MZB6</accession>
<keyword evidence="4" id="KW-0256">Endoplasmic reticulum</keyword>
<dbReference type="GO" id="GO:0005783">
    <property type="term" value="C:endoplasmic reticulum"/>
    <property type="evidence" value="ECO:0007669"/>
    <property type="project" value="UniProtKB-SubCell"/>
</dbReference>
<organism evidence="7 8">
    <name type="scientific">Aspergillus flavus (strain ATCC 200026 / FGSC A1120 / IAM 13836 / NRRL 3357 / JCM 12722 / SRRC 167)</name>
    <dbReference type="NCBI Taxonomy" id="332952"/>
    <lineage>
        <taxon>Eukaryota</taxon>
        <taxon>Fungi</taxon>
        <taxon>Dikarya</taxon>
        <taxon>Ascomycota</taxon>
        <taxon>Pezizomycotina</taxon>
        <taxon>Eurotiomycetes</taxon>
        <taxon>Eurotiomycetidae</taxon>
        <taxon>Eurotiales</taxon>
        <taxon>Aspergillaceae</taxon>
        <taxon>Aspergillus</taxon>
        <taxon>Aspergillus subgen. Circumdati</taxon>
    </lineage>
</organism>